<dbReference type="PANTHER" id="PTHR42773">
    <property type="entry name" value="METALLO-BETA-LACTAMASE-RELATED"/>
    <property type="match status" value="1"/>
</dbReference>
<dbReference type="Gene3D" id="3.60.15.10">
    <property type="entry name" value="Ribonuclease Z/Hydroxyacylglutathione hydrolase-like"/>
    <property type="match status" value="1"/>
</dbReference>
<dbReference type="SUPFAM" id="SSF56281">
    <property type="entry name" value="Metallo-hydrolase/oxidoreductase"/>
    <property type="match status" value="1"/>
</dbReference>
<protein>
    <recommendedName>
        <fullName evidence="1">Metallo-beta-lactamase domain-containing protein</fullName>
    </recommendedName>
</protein>
<feature type="domain" description="Metallo-beta-lactamase" evidence="1">
    <location>
        <begin position="35"/>
        <end position="191"/>
    </location>
</feature>
<evidence type="ECO:0000259" key="1">
    <source>
        <dbReference type="SMART" id="SM00849"/>
    </source>
</evidence>
<name>A0AAU8AKA3_9RHOB</name>
<evidence type="ECO:0000313" key="2">
    <source>
        <dbReference type="EMBL" id="XCC95385.1"/>
    </source>
</evidence>
<reference evidence="2" key="1">
    <citation type="submission" date="2023-02" db="EMBL/GenBank/DDBJ databases">
        <title>Description and genomic characterization of Salipiger bruguierae sp. nov., isolated from the sediment of mangrove plant Bruguiera sexangula.</title>
        <authorList>
            <person name="Long M."/>
        </authorList>
    </citation>
    <scope>NUCLEOTIDE SEQUENCE</scope>
    <source>
        <strain evidence="2">H15</strain>
    </source>
</reference>
<dbReference type="EMBL" id="CP123385">
    <property type="protein sequence ID" value="XCC95385.1"/>
    <property type="molecule type" value="Genomic_DNA"/>
</dbReference>
<sequence length="222" mass="24184">MPDLIFNEHAGGLQSGIPRLKATRAAPLSFLPGFFVRSFVLERPQGNVIVYNSPALSDAAPAVRGLGDPQRLLLNHHHEAMCGMPDLDVPVWVHERDLPKVAMPIAGTFSERQMIDDDLEIIPIPGHTLGATAFLWDNGTHRCLFPGDSLWVKGGTWRAVPLAESDRSAYVESLSLMADLDFDLLLPWGGEEGAPYGYVVSKEQARAGFDQALAQLTADGRS</sequence>
<dbReference type="AlphaFoldDB" id="A0AAU8AKA3"/>
<organism evidence="2">
    <name type="scientific">Alloyangia sp. H15</name>
    <dbReference type="NCBI Taxonomy" id="3029062"/>
    <lineage>
        <taxon>Bacteria</taxon>
        <taxon>Pseudomonadati</taxon>
        <taxon>Pseudomonadota</taxon>
        <taxon>Alphaproteobacteria</taxon>
        <taxon>Rhodobacterales</taxon>
        <taxon>Roseobacteraceae</taxon>
        <taxon>Alloyangia</taxon>
    </lineage>
</organism>
<dbReference type="InterPro" id="IPR001279">
    <property type="entry name" value="Metallo-B-lactamas"/>
</dbReference>
<dbReference type="RefSeq" id="WP_353474224.1">
    <property type="nucleotide sequence ID" value="NZ_CP123385.1"/>
</dbReference>
<gene>
    <name evidence="2" type="ORF">PVT71_20060</name>
</gene>
<dbReference type="InterPro" id="IPR036866">
    <property type="entry name" value="RibonucZ/Hydroxyglut_hydro"/>
</dbReference>
<dbReference type="SMART" id="SM00849">
    <property type="entry name" value="Lactamase_B"/>
    <property type="match status" value="1"/>
</dbReference>
<accession>A0AAU8AKA3</accession>
<dbReference type="PANTHER" id="PTHR42773:SF1">
    <property type="entry name" value="METALLO-BETA-LACTAMASE FAMILY PROTEIN"/>
    <property type="match status" value="1"/>
</dbReference>
<proteinExistence type="predicted"/>